<dbReference type="KEGG" id="mshj:MSHI_27310"/>
<name>A0A7I7MRJ5_9MYCO</name>
<keyword evidence="2" id="KW-0812">Transmembrane</keyword>
<feature type="transmembrane region" description="Helical" evidence="2">
    <location>
        <begin position="23"/>
        <end position="45"/>
    </location>
</feature>
<feature type="region of interest" description="Disordered" evidence="1">
    <location>
        <begin position="138"/>
        <end position="163"/>
    </location>
</feature>
<feature type="transmembrane region" description="Helical" evidence="2">
    <location>
        <begin position="88"/>
        <end position="109"/>
    </location>
</feature>
<dbReference type="Proteomes" id="UP000467236">
    <property type="component" value="Chromosome"/>
</dbReference>
<feature type="compositionally biased region" description="Low complexity" evidence="1">
    <location>
        <begin position="145"/>
        <end position="159"/>
    </location>
</feature>
<feature type="transmembrane region" description="Helical" evidence="2">
    <location>
        <begin position="426"/>
        <end position="446"/>
    </location>
</feature>
<feature type="transmembrane region" description="Helical" evidence="2">
    <location>
        <begin position="359"/>
        <end position="384"/>
    </location>
</feature>
<sequence length="450" mass="49004">MIGWPRRRVGSQNPTWVPPKGTLIFGLGVVLVLVGLPALALWVSIPMALGRKKFPPPFVTWFAAMLFAMVPLRNILRGNTAPGSWIDQAITLWVLIALTAAMSLFIVAYRWQSDRISYVAGLAAGCYDLTPCRITGARPMPDNQPAPGAAEEGSAAGASPEHKHMSRRKHLVLDTTIIVGVAVVYVLSLLGYHWLASSPGPLPKPDVGTTDDTVVLIRFEELHTVANRLDVKVLVMPDDSMLDKRLDVLTVDTSVRLYPENELGDLQYPVGKSPAQLGTTIEAHGDPGNWPFDTYTTDVIQADVLVGAGDNRQYKPARVEVTGSLEGWDISVTRVGDASQTSDRPDNVVITLKRAKGPLVFDLGICLVLITLPTLALFVAIQMVTGRRKFQPPFGTWYAAMLFAVVPLRTILPGSPPAGAWVDRAVVIWVLIALATAMVVYIVAWYRESD</sequence>
<reference evidence="3 4" key="1">
    <citation type="journal article" date="2019" name="Emerg. Microbes Infect.">
        <title>Comprehensive subspecies identification of 175 nontuberculous mycobacteria species based on 7547 genomic profiles.</title>
        <authorList>
            <person name="Matsumoto Y."/>
            <person name="Kinjo T."/>
            <person name="Motooka D."/>
            <person name="Nabeya D."/>
            <person name="Jung N."/>
            <person name="Uechi K."/>
            <person name="Horii T."/>
            <person name="Iida T."/>
            <person name="Fujita J."/>
            <person name="Nakamura S."/>
        </authorList>
    </citation>
    <scope>NUCLEOTIDE SEQUENCE [LARGE SCALE GENOMIC DNA]</scope>
    <source>
        <strain evidence="3 4">JCM 14233</strain>
    </source>
</reference>
<evidence type="ECO:0000313" key="3">
    <source>
        <dbReference type="EMBL" id="BBX74825.1"/>
    </source>
</evidence>
<dbReference type="PANTHER" id="PTHR37330:SF1">
    <property type="entry name" value="CONSERVED TRANSMEMBRANE PROTEIN-RELATED"/>
    <property type="match status" value="1"/>
</dbReference>
<feature type="transmembrane region" description="Helical" evidence="2">
    <location>
        <begin position="396"/>
        <end position="414"/>
    </location>
</feature>
<keyword evidence="2" id="KW-1133">Transmembrane helix</keyword>
<evidence type="ECO:0000256" key="1">
    <source>
        <dbReference type="SAM" id="MobiDB-lite"/>
    </source>
</evidence>
<protein>
    <recommendedName>
        <fullName evidence="5">DUF4436 domain-containing protein</fullName>
    </recommendedName>
</protein>
<dbReference type="InterPro" id="IPR027948">
    <property type="entry name" value="DUF4436"/>
</dbReference>
<dbReference type="EMBL" id="AP022575">
    <property type="protein sequence ID" value="BBX74825.1"/>
    <property type="molecule type" value="Genomic_DNA"/>
</dbReference>
<evidence type="ECO:0008006" key="5">
    <source>
        <dbReference type="Google" id="ProtNLM"/>
    </source>
</evidence>
<feature type="transmembrane region" description="Helical" evidence="2">
    <location>
        <begin position="57"/>
        <end position="76"/>
    </location>
</feature>
<evidence type="ECO:0000256" key="2">
    <source>
        <dbReference type="SAM" id="Phobius"/>
    </source>
</evidence>
<feature type="transmembrane region" description="Helical" evidence="2">
    <location>
        <begin position="171"/>
        <end position="195"/>
    </location>
</feature>
<dbReference type="AlphaFoldDB" id="A0A7I7MRJ5"/>
<proteinExistence type="predicted"/>
<gene>
    <name evidence="3" type="ORF">MSHI_27310</name>
</gene>
<evidence type="ECO:0000313" key="4">
    <source>
        <dbReference type="Proteomes" id="UP000467236"/>
    </source>
</evidence>
<accession>A0A7I7MRJ5</accession>
<dbReference type="PANTHER" id="PTHR37330">
    <property type="entry name" value="CONSERVED TRANSMEMBRANE PROTEIN-RELATED"/>
    <property type="match status" value="1"/>
</dbReference>
<keyword evidence="2" id="KW-0472">Membrane</keyword>
<organism evidence="3 4">
    <name type="scientific">Mycobacterium shinjukuense</name>
    <dbReference type="NCBI Taxonomy" id="398694"/>
    <lineage>
        <taxon>Bacteria</taxon>
        <taxon>Bacillati</taxon>
        <taxon>Actinomycetota</taxon>
        <taxon>Actinomycetes</taxon>
        <taxon>Mycobacteriales</taxon>
        <taxon>Mycobacteriaceae</taxon>
        <taxon>Mycobacterium</taxon>
    </lineage>
</organism>
<dbReference type="Pfam" id="PF14494">
    <property type="entry name" value="DUF4436"/>
    <property type="match status" value="2"/>
</dbReference>
<keyword evidence="4" id="KW-1185">Reference proteome</keyword>